<evidence type="ECO:0000313" key="4">
    <source>
        <dbReference type="EMBL" id="KAG2489010.1"/>
    </source>
</evidence>
<feature type="compositionally biased region" description="Pro residues" evidence="1">
    <location>
        <begin position="499"/>
        <end position="524"/>
    </location>
</feature>
<feature type="domain" description="Pherophorin" evidence="3">
    <location>
        <begin position="34"/>
        <end position="179"/>
    </location>
</feature>
<feature type="signal peptide" evidence="2">
    <location>
        <begin position="1"/>
        <end position="21"/>
    </location>
</feature>
<keyword evidence="5" id="KW-1185">Reference proteome</keyword>
<feature type="compositionally biased region" description="Pro residues" evidence="1">
    <location>
        <begin position="391"/>
        <end position="421"/>
    </location>
</feature>
<comment type="caution">
    <text evidence="4">The sequence shown here is derived from an EMBL/GenBank/DDBJ whole genome shotgun (WGS) entry which is preliminary data.</text>
</comment>
<protein>
    <recommendedName>
        <fullName evidence="3">Pherophorin domain-containing protein</fullName>
    </recommendedName>
</protein>
<evidence type="ECO:0000313" key="5">
    <source>
        <dbReference type="Proteomes" id="UP000612055"/>
    </source>
</evidence>
<accession>A0A836BU35</accession>
<feature type="region of interest" description="Disordered" evidence="1">
    <location>
        <begin position="189"/>
        <end position="237"/>
    </location>
</feature>
<evidence type="ECO:0000256" key="1">
    <source>
        <dbReference type="SAM" id="MobiDB-lite"/>
    </source>
</evidence>
<reference evidence="4" key="1">
    <citation type="journal article" date="2020" name="bioRxiv">
        <title>Comparative genomics of Chlamydomonas.</title>
        <authorList>
            <person name="Craig R.J."/>
            <person name="Hasan A.R."/>
            <person name="Ness R.W."/>
            <person name="Keightley P.D."/>
        </authorList>
    </citation>
    <scope>NUCLEOTIDE SEQUENCE</scope>
    <source>
        <strain evidence="4">CCAP 11/70</strain>
    </source>
</reference>
<feature type="region of interest" description="Disordered" evidence="1">
    <location>
        <begin position="486"/>
        <end position="525"/>
    </location>
</feature>
<feature type="chain" id="PRO_5032835680" description="Pherophorin domain-containing protein" evidence="2">
    <location>
        <begin position="22"/>
        <end position="693"/>
    </location>
</feature>
<gene>
    <name evidence="4" type="ORF">HYH03_012449</name>
</gene>
<dbReference type="InterPro" id="IPR024616">
    <property type="entry name" value="Pherophorin"/>
</dbReference>
<feature type="domain" description="Pherophorin" evidence="3">
    <location>
        <begin position="534"/>
        <end position="678"/>
    </location>
</feature>
<dbReference type="OrthoDB" id="533316at2759"/>
<dbReference type="Pfam" id="PF12499">
    <property type="entry name" value="DUF3707"/>
    <property type="match status" value="2"/>
</dbReference>
<dbReference type="AlphaFoldDB" id="A0A836BU35"/>
<name>A0A836BU35_9CHLO</name>
<proteinExistence type="predicted"/>
<dbReference type="PRINTS" id="PR01217">
    <property type="entry name" value="PRICHEXTENSN"/>
</dbReference>
<evidence type="ECO:0000256" key="2">
    <source>
        <dbReference type="SAM" id="SignalP"/>
    </source>
</evidence>
<dbReference type="Proteomes" id="UP000612055">
    <property type="component" value="Unassembled WGS sequence"/>
</dbReference>
<sequence length="693" mass="74379">MRRSTPLLLALLSVSASMALANRGLLQLDEFTTFPPYQCNRDQDASRFRVDPVYTVNGNMVCFTSRVVPCNKPKNPCCDRKVDFMKLELNVRGVCAHAIDDVFVNGVKTLEPTFLRYGPTKELAVYKLTGLNLTTATAEGARICMTLTKVCPSMAELCPEGDGRCQYATVQSGVCDCCPVGVLGLFPPPPSPPPPSPPPPSPPPPSPPPPSPPPPPPPPSPKPPRPPPPSPPPPSPPPPCATCVVVTIQPPRQGPEGRPLFTFTPDRCAQLSAIITADINGQAQDVGARLLQPFRQTACNAKWDAAKDVYPSLRVCGTFFSVEDAQLLQPWVDGADGEKPLDSWINALERIADPNSDGCPWILAGYTLVAQFDPPEGPCLMGQASKACAPLSPPPSPEPPSPRPPSPLPPSPRPPAPPAGSPPATATPTLRVCGTFFSVEDAQLLQPWIDGPEAPMQSWIQRVRGGSCTDLTAGYTFKAAFDPPGGPCLMGSLEENPRPPRPPPPPSPEPPSPLPPSPAPPFLPLGPAERPTSFPFCECNRTQGLMPFRFDPVPTVKRSGRNRLYCLTLLTGDCVDPANRCCNQNMAKIEWWTKDACRGSVKNVFIDGAKVDQQWAPGTFKIPGLNMPRTAIPPQGKEVCLELDSASACPTLSTFCARGSGGACYYTVFNQPQKDCCPIDTFQIIEPANGRRR</sequence>
<dbReference type="EMBL" id="JAEHOE010000077">
    <property type="protein sequence ID" value="KAG2489010.1"/>
    <property type="molecule type" value="Genomic_DNA"/>
</dbReference>
<keyword evidence="2" id="KW-0732">Signal</keyword>
<feature type="region of interest" description="Disordered" evidence="1">
    <location>
        <begin position="383"/>
        <end position="429"/>
    </location>
</feature>
<organism evidence="4 5">
    <name type="scientific">Edaphochlamys debaryana</name>
    <dbReference type="NCBI Taxonomy" id="47281"/>
    <lineage>
        <taxon>Eukaryota</taxon>
        <taxon>Viridiplantae</taxon>
        <taxon>Chlorophyta</taxon>
        <taxon>core chlorophytes</taxon>
        <taxon>Chlorophyceae</taxon>
        <taxon>CS clade</taxon>
        <taxon>Chlamydomonadales</taxon>
        <taxon>Chlamydomonadales incertae sedis</taxon>
        <taxon>Edaphochlamys</taxon>
    </lineage>
</organism>
<evidence type="ECO:0000259" key="3">
    <source>
        <dbReference type="Pfam" id="PF12499"/>
    </source>
</evidence>